<dbReference type="Pfam" id="PF00580">
    <property type="entry name" value="UvrD-helicase"/>
    <property type="match status" value="1"/>
</dbReference>
<evidence type="ECO:0000259" key="16">
    <source>
        <dbReference type="PROSITE" id="PS51217"/>
    </source>
</evidence>
<evidence type="ECO:0000256" key="7">
    <source>
        <dbReference type="ARBA" id="ARBA00022840"/>
    </source>
</evidence>
<name>A0ABX7S8C9_9BACT</name>
<dbReference type="InterPro" id="IPR011335">
    <property type="entry name" value="Restrct_endonuc-II-like"/>
</dbReference>
<dbReference type="EC" id="5.6.2.4" evidence="12"/>
<gene>
    <name evidence="17" type="ORF">JYK00_02740</name>
</gene>
<evidence type="ECO:0000256" key="8">
    <source>
        <dbReference type="ARBA" id="ARBA00023125"/>
    </source>
</evidence>
<protein>
    <recommendedName>
        <fullName evidence="12">DNA 3'-5' helicase</fullName>
        <ecNumber evidence="12">5.6.2.4</ecNumber>
    </recommendedName>
</protein>
<dbReference type="InterPro" id="IPR027417">
    <property type="entry name" value="P-loop_NTPase"/>
</dbReference>
<dbReference type="Gene3D" id="3.40.50.300">
    <property type="entry name" value="P-loop containing nucleotide triphosphate hydrolases"/>
    <property type="match status" value="4"/>
</dbReference>
<dbReference type="PROSITE" id="PS51198">
    <property type="entry name" value="UVRD_HELICASE_ATP_BIND"/>
    <property type="match status" value="1"/>
</dbReference>
<sequence>MVEGQDVLSIIRKNPNMNYFISASAGTGKTYTITQYYISILEFYEKKNYPEIVDEIVAVTFTRKAAGEMKERITKSIKEKIDKRSGNVKYWRNVQTAMSRAIISTIDSFCQRILREENLKVGIDPNFTIISDVKAAKLIDKAVYLTLKYTFEIYDNGNVEVTTRLSSYRRQKVKELLDELLLYKNGIKVLFERMKSVGIIEELLRETLVNWRTEIKMATISSAIEDIAKDASEALKAFRIMVLIAKEIYEGNTIDNFEFDFKAILEKTIEIFDDDEINEKYKNRYKYIIVDEFQDTNYLQKELFDKLHSDNNYIFYVGDRKQSIYRFRGADVSVFIRTQQEFEQKEKEGKNYKVLALKDNYRSHPELVSFFNTISRETLFNKNIITSENNDDVFFYEVFKTIEPSLYEKLWFSEKLDNSNAKLICEKDKIPGIFQEKGSRIKYILINQEKLNKEKRIKAEAEAAAFVINSLVGKELKMKKRSGEKIEYEVTTIKYGDFAILRSRIANVEEVYQEVFRNHGIPLYIVGGKNFYNRLEIKAVLSALYAVQNPNNNFYFTQFFFSPLVMGDFKSYDKIVSSKKDKKDYLFQVAKQISGELNENIQKALKILEKYAELKYYIRPTEVLKGLIKDLNYFEKLTYFKDYKNAILNVKKLLLEASNFDQIASSFSELVRLIKRLNESVEAEASLEDETSDSVKLMSIHASKGLEFKIVLLGDLFSEKRRSTNKENLQFTHPDSSGKRYYVLKKFINEFKDDFPAEKQEKFQEALKEFYINDVYDATEARRKLYVAITRASEMFIPILFAKDPGEPPKSYFANIKELSSYGVINVNPEDIKINSENIPAETIFSEKIPPENLSDFRKKAYRMYISPTSIYNFLPFKEIKEKELSTEFLEEPDYMLNFQKLFLEETFEGSDIHKKLASVNKLSQLKYLEEIGILKIKLSENQILAKLFETSEEIFSEWRLVKHVNYEGKDYMLFGIPDKVFKINGDFIVVDFKHSEFPGKGKAKQLQKYDFQLKFYMYLLKDFGKVKEGYIISTRTGETIKIMPPEDSFENTIFELLKLSEKVEQ</sequence>
<dbReference type="InterPro" id="IPR000212">
    <property type="entry name" value="DNA_helicase_UvrD/REP"/>
</dbReference>
<reference evidence="17 18" key="1">
    <citation type="submission" date="2021-03" db="EMBL/GenBank/DDBJ databases">
        <title>Thermosipho ferrireducens sp.nov., an anaerobic thermophilic iron-reducing bacterium isolated from a deep-sea hydrothermal sulfide deposits.</title>
        <authorList>
            <person name="Zeng X."/>
            <person name="Chen Y."/>
            <person name="Shao Z."/>
        </authorList>
    </citation>
    <scope>NUCLEOTIDE SEQUENCE [LARGE SCALE GENOMIC DNA]</scope>
    <source>
        <strain evidence="17 18">JL129W03</strain>
    </source>
</reference>
<dbReference type="PANTHER" id="PTHR11070:SF48">
    <property type="entry name" value="ATP-DEPENDENT HELICASE_NUCLEASE SUBUNIT A"/>
    <property type="match status" value="1"/>
</dbReference>
<keyword evidence="10" id="KW-0413">Isomerase</keyword>
<feature type="binding site" evidence="14">
    <location>
        <begin position="23"/>
        <end position="30"/>
    </location>
    <ligand>
        <name>ATP</name>
        <dbReference type="ChEBI" id="CHEBI:30616"/>
    </ligand>
</feature>
<keyword evidence="8" id="KW-0238">DNA-binding</keyword>
<evidence type="ECO:0000256" key="14">
    <source>
        <dbReference type="PROSITE-ProRule" id="PRU00560"/>
    </source>
</evidence>
<feature type="domain" description="UvrD-like helicase C-terminal" evidence="16">
    <location>
        <begin position="436"/>
        <end position="705"/>
    </location>
</feature>
<keyword evidence="5 14" id="KW-0347">Helicase</keyword>
<evidence type="ECO:0000256" key="6">
    <source>
        <dbReference type="ARBA" id="ARBA00022839"/>
    </source>
</evidence>
<comment type="catalytic activity">
    <reaction evidence="13">
        <text>ATP + H2O = ADP + phosphate + H(+)</text>
        <dbReference type="Rhea" id="RHEA:13065"/>
        <dbReference type="ChEBI" id="CHEBI:15377"/>
        <dbReference type="ChEBI" id="CHEBI:15378"/>
        <dbReference type="ChEBI" id="CHEBI:30616"/>
        <dbReference type="ChEBI" id="CHEBI:43474"/>
        <dbReference type="ChEBI" id="CHEBI:456216"/>
        <dbReference type="EC" id="5.6.2.4"/>
    </reaction>
</comment>
<keyword evidence="2 14" id="KW-0547">Nucleotide-binding</keyword>
<keyword evidence="6" id="KW-0269">Exonuclease</keyword>
<dbReference type="Pfam" id="PF13361">
    <property type="entry name" value="UvrD_C"/>
    <property type="match status" value="1"/>
</dbReference>
<dbReference type="Proteomes" id="UP000671862">
    <property type="component" value="Chromosome"/>
</dbReference>
<dbReference type="Gene3D" id="3.90.320.10">
    <property type="match status" value="1"/>
</dbReference>
<feature type="domain" description="UvrD-like helicase ATP-binding" evidence="15">
    <location>
        <begin position="2"/>
        <end position="364"/>
    </location>
</feature>
<dbReference type="Gene3D" id="1.10.486.10">
    <property type="entry name" value="PCRA, domain 4"/>
    <property type="match status" value="1"/>
</dbReference>
<evidence type="ECO:0000256" key="10">
    <source>
        <dbReference type="ARBA" id="ARBA00023235"/>
    </source>
</evidence>
<evidence type="ECO:0000256" key="1">
    <source>
        <dbReference type="ARBA" id="ARBA00022722"/>
    </source>
</evidence>
<dbReference type="PROSITE" id="PS51217">
    <property type="entry name" value="UVRD_HELICASE_CTER"/>
    <property type="match status" value="1"/>
</dbReference>
<dbReference type="EMBL" id="CP071446">
    <property type="protein sequence ID" value="QTA38459.1"/>
    <property type="molecule type" value="Genomic_DNA"/>
</dbReference>
<evidence type="ECO:0000256" key="5">
    <source>
        <dbReference type="ARBA" id="ARBA00022806"/>
    </source>
</evidence>
<evidence type="ECO:0000256" key="12">
    <source>
        <dbReference type="ARBA" id="ARBA00034808"/>
    </source>
</evidence>
<keyword evidence="7 14" id="KW-0067">ATP-binding</keyword>
<keyword evidence="1" id="KW-0540">Nuclease</keyword>
<dbReference type="InterPro" id="IPR011604">
    <property type="entry name" value="PDDEXK-like_dom_sf"/>
</dbReference>
<keyword evidence="3" id="KW-0227">DNA damage</keyword>
<dbReference type="SUPFAM" id="SSF52980">
    <property type="entry name" value="Restriction endonuclease-like"/>
    <property type="match status" value="1"/>
</dbReference>
<evidence type="ECO:0000256" key="2">
    <source>
        <dbReference type="ARBA" id="ARBA00022741"/>
    </source>
</evidence>
<evidence type="ECO:0000313" key="17">
    <source>
        <dbReference type="EMBL" id="QTA38459.1"/>
    </source>
</evidence>
<keyword evidence="4 14" id="KW-0378">Hydrolase</keyword>
<dbReference type="InterPro" id="IPR014017">
    <property type="entry name" value="DNA_helicase_UvrD-like_C"/>
</dbReference>
<organism evidence="17 18">
    <name type="scientific">Thermosipho ferrireducens</name>
    <dbReference type="NCBI Taxonomy" id="2571116"/>
    <lineage>
        <taxon>Bacteria</taxon>
        <taxon>Thermotogati</taxon>
        <taxon>Thermotogota</taxon>
        <taxon>Thermotogae</taxon>
        <taxon>Thermotogales</taxon>
        <taxon>Fervidobacteriaceae</taxon>
        <taxon>Thermosipho</taxon>
    </lineage>
</organism>
<proteinExistence type="predicted"/>
<comment type="catalytic activity">
    <reaction evidence="11">
        <text>Couples ATP hydrolysis with the unwinding of duplex DNA by translocating in the 3'-5' direction.</text>
        <dbReference type="EC" id="5.6.2.4"/>
    </reaction>
</comment>
<dbReference type="SUPFAM" id="SSF52540">
    <property type="entry name" value="P-loop containing nucleoside triphosphate hydrolases"/>
    <property type="match status" value="1"/>
</dbReference>
<dbReference type="CDD" id="cd17932">
    <property type="entry name" value="DEXQc_UvrD"/>
    <property type="match status" value="1"/>
</dbReference>
<evidence type="ECO:0000256" key="9">
    <source>
        <dbReference type="ARBA" id="ARBA00023204"/>
    </source>
</evidence>
<dbReference type="InterPro" id="IPR014016">
    <property type="entry name" value="UvrD-like_ATP-bd"/>
</dbReference>
<dbReference type="PANTHER" id="PTHR11070">
    <property type="entry name" value="UVRD / RECB / PCRA DNA HELICASE FAMILY MEMBER"/>
    <property type="match status" value="1"/>
</dbReference>
<evidence type="ECO:0000259" key="15">
    <source>
        <dbReference type="PROSITE" id="PS51198"/>
    </source>
</evidence>
<evidence type="ECO:0000256" key="11">
    <source>
        <dbReference type="ARBA" id="ARBA00034617"/>
    </source>
</evidence>
<evidence type="ECO:0000313" key="18">
    <source>
        <dbReference type="Proteomes" id="UP000671862"/>
    </source>
</evidence>
<evidence type="ECO:0000256" key="13">
    <source>
        <dbReference type="ARBA" id="ARBA00048988"/>
    </source>
</evidence>
<keyword evidence="18" id="KW-1185">Reference proteome</keyword>
<keyword evidence="9" id="KW-0234">DNA repair</keyword>
<accession>A0ABX7S8C9</accession>
<evidence type="ECO:0000256" key="4">
    <source>
        <dbReference type="ARBA" id="ARBA00022801"/>
    </source>
</evidence>
<evidence type="ECO:0000256" key="3">
    <source>
        <dbReference type="ARBA" id="ARBA00022763"/>
    </source>
</evidence>